<dbReference type="RefSeq" id="WP_076767218.1">
    <property type="nucleotide sequence ID" value="NZ_MSFI01000024.1"/>
</dbReference>
<protein>
    <recommendedName>
        <fullName evidence="3">YolD-like family protein</fullName>
    </recommendedName>
</protein>
<organism evidence="1 2">
    <name type="scientific">Domibacillus epiphyticus</name>
    <dbReference type="NCBI Taxonomy" id="1714355"/>
    <lineage>
        <taxon>Bacteria</taxon>
        <taxon>Bacillati</taxon>
        <taxon>Bacillota</taxon>
        <taxon>Bacilli</taxon>
        <taxon>Bacillales</taxon>
        <taxon>Bacillaceae</taxon>
        <taxon>Domibacillus</taxon>
    </lineage>
</organism>
<gene>
    <name evidence="1" type="ORF">BTO28_13690</name>
</gene>
<reference evidence="1 2" key="1">
    <citation type="submission" date="2016-12" db="EMBL/GenBank/DDBJ databases">
        <title>Domibacillus sp. SAB 38T whole genome sequencing.</title>
        <authorList>
            <person name="Verma A."/>
            <person name="Ojha A.K."/>
            <person name="Krishnamurthi S."/>
        </authorList>
    </citation>
    <scope>NUCLEOTIDE SEQUENCE [LARGE SCALE GENOMIC DNA]</scope>
    <source>
        <strain evidence="1 2">SAB 38</strain>
    </source>
</reference>
<dbReference type="OrthoDB" id="2376882at2"/>
<dbReference type="EMBL" id="MSFI01000024">
    <property type="protein sequence ID" value="OMP66168.1"/>
    <property type="molecule type" value="Genomic_DNA"/>
</dbReference>
<accession>A0A1V2A589</accession>
<name>A0A1V2A589_9BACI</name>
<keyword evidence="2" id="KW-1185">Reference proteome</keyword>
<evidence type="ECO:0000313" key="2">
    <source>
        <dbReference type="Proteomes" id="UP000188613"/>
    </source>
</evidence>
<dbReference type="AlphaFoldDB" id="A0A1V2A589"/>
<evidence type="ECO:0000313" key="1">
    <source>
        <dbReference type="EMBL" id="OMP66168.1"/>
    </source>
</evidence>
<dbReference type="Proteomes" id="UP000188613">
    <property type="component" value="Unassembled WGS sequence"/>
</dbReference>
<sequence length="119" mass="14274">MKMLYPDRKMLKWQGMMLAEHNEQIKEEAKKIVKKEIFFDEQQHEEFDRIVQASLHLKKEVIFEMNTFGDHDLLHVKGFVSDCFRIPGQKPYLKMEGYSAKFWIDEIVSIQFAGHDFDF</sequence>
<dbReference type="InterPro" id="IPR014962">
    <property type="entry name" value="YolD"/>
</dbReference>
<dbReference type="Pfam" id="PF08863">
    <property type="entry name" value="YolD"/>
    <property type="match status" value="1"/>
</dbReference>
<proteinExistence type="predicted"/>
<comment type="caution">
    <text evidence="1">The sequence shown here is derived from an EMBL/GenBank/DDBJ whole genome shotgun (WGS) entry which is preliminary data.</text>
</comment>
<evidence type="ECO:0008006" key="3">
    <source>
        <dbReference type="Google" id="ProtNLM"/>
    </source>
</evidence>